<name>A0AA41S5U7_PAPNU</name>
<evidence type="ECO:0000256" key="1">
    <source>
        <dbReference type="ARBA" id="ARBA00009861"/>
    </source>
</evidence>
<reference evidence="4" key="1">
    <citation type="submission" date="2022-03" db="EMBL/GenBank/DDBJ databases">
        <title>A functionally conserved STORR gene fusion in Papaver species that diverged 16.8 million years ago.</title>
        <authorList>
            <person name="Catania T."/>
        </authorList>
    </citation>
    <scope>NUCLEOTIDE SEQUENCE</scope>
    <source>
        <strain evidence="4">S-191538</strain>
    </source>
</reference>
<dbReference type="Gene3D" id="3.30.559.10">
    <property type="entry name" value="Chloramphenicol acetyltransferase-like domain"/>
    <property type="match status" value="2"/>
</dbReference>
<evidence type="ECO:0000313" key="4">
    <source>
        <dbReference type="EMBL" id="MCL7027728.1"/>
    </source>
</evidence>
<sequence length="439" mass="48450">MVKARVRESSIVKPAEESPKVCLSTSIIDQLFTLHVQTVYFYRRPALTEGSNDFFNTSVLKDGLSKALVTYYPIAGRLKRNESTGRAEIDCTGEGVIFIEAETDSIIEDLGEFTPNGQLGALVPNLVSNTNDISLYPPLLVQVTHFKCGGVCLSTSISHLVADGVSSLNFINMWADLCRRGVDAIKPVPFFNRSILRGRDQPKVSFPHTEHNPPSMKVPCSSALSDSKIATAKFNLSTMQANQLKSKCNEDKFQFSTYEVIAGHIWRCSCKARELKDDQETMISIPVDCRSRLSPPLPEGYFGNAIMDLAPKAIAGDIVSRPLSYTVKIIHDTLCTLGNNEYFRSALDFLESHPNISTLIKGPQTFKGCNIGNANWLKLPMYEADFGWGQPVYMGPAVISCAGRSMLAPNPPGVGGFSLTIALESDYHMNLFKNYFYDI</sequence>
<dbReference type="InterPro" id="IPR050317">
    <property type="entry name" value="Plant_Fungal_Acyltransferase"/>
</dbReference>
<keyword evidence="5" id="KW-1185">Reference proteome</keyword>
<proteinExistence type="inferred from homology"/>
<dbReference type="InterPro" id="IPR023213">
    <property type="entry name" value="CAT-like_dom_sf"/>
</dbReference>
<dbReference type="EMBL" id="JAJJMA010071494">
    <property type="protein sequence ID" value="MCL7027728.1"/>
    <property type="molecule type" value="Genomic_DNA"/>
</dbReference>
<organism evidence="4 5">
    <name type="scientific">Papaver nudicaule</name>
    <name type="common">Iceland poppy</name>
    <dbReference type="NCBI Taxonomy" id="74823"/>
    <lineage>
        <taxon>Eukaryota</taxon>
        <taxon>Viridiplantae</taxon>
        <taxon>Streptophyta</taxon>
        <taxon>Embryophyta</taxon>
        <taxon>Tracheophyta</taxon>
        <taxon>Spermatophyta</taxon>
        <taxon>Magnoliopsida</taxon>
        <taxon>Ranunculales</taxon>
        <taxon>Papaveraceae</taxon>
        <taxon>Papaveroideae</taxon>
        <taxon>Papaver</taxon>
    </lineage>
</organism>
<keyword evidence="2" id="KW-0808">Transferase</keyword>
<evidence type="ECO:0000256" key="2">
    <source>
        <dbReference type="ARBA" id="ARBA00022679"/>
    </source>
</evidence>
<comment type="caution">
    <text evidence="4">The sequence shown here is derived from an EMBL/GenBank/DDBJ whole genome shotgun (WGS) entry which is preliminary data.</text>
</comment>
<protein>
    <submittedName>
        <fullName evidence="4">Uncharacterized protein</fullName>
    </submittedName>
</protein>
<dbReference type="FunFam" id="3.30.559.10:FF:000008">
    <property type="entry name" value="Tryptamine hydroxycinnamoyl transferase"/>
    <property type="match status" value="1"/>
</dbReference>
<dbReference type="Pfam" id="PF02458">
    <property type="entry name" value="Transferase"/>
    <property type="match status" value="1"/>
</dbReference>
<dbReference type="PANTHER" id="PTHR31642">
    <property type="entry name" value="TRICHOTHECENE 3-O-ACETYLTRANSFERASE"/>
    <property type="match status" value="1"/>
</dbReference>
<evidence type="ECO:0000256" key="3">
    <source>
        <dbReference type="ARBA" id="ARBA00023315"/>
    </source>
</evidence>
<accession>A0AA41S5U7</accession>
<gene>
    <name evidence="4" type="ORF">MKW94_023060</name>
</gene>
<dbReference type="SUPFAM" id="SSF52777">
    <property type="entry name" value="CoA-dependent acyltransferases"/>
    <property type="match status" value="1"/>
</dbReference>
<comment type="similarity">
    <text evidence="1">Belongs to the plant acyltransferase family.</text>
</comment>
<dbReference type="AlphaFoldDB" id="A0AA41S5U7"/>
<dbReference type="Proteomes" id="UP001177140">
    <property type="component" value="Unassembled WGS sequence"/>
</dbReference>
<evidence type="ECO:0000313" key="5">
    <source>
        <dbReference type="Proteomes" id="UP001177140"/>
    </source>
</evidence>
<dbReference type="GO" id="GO:0016747">
    <property type="term" value="F:acyltransferase activity, transferring groups other than amino-acyl groups"/>
    <property type="evidence" value="ECO:0007669"/>
    <property type="project" value="TreeGrafter"/>
</dbReference>
<keyword evidence="3" id="KW-0012">Acyltransferase</keyword>
<dbReference type="PANTHER" id="PTHR31642:SF324">
    <property type="entry name" value="SPERMIDINE HYDROXYCINNAMOYL TRANSFERASE"/>
    <property type="match status" value="1"/>
</dbReference>